<dbReference type="Proteomes" id="UP000499080">
    <property type="component" value="Unassembled WGS sequence"/>
</dbReference>
<keyword evidence="2" id="KW-1185">Reference proteome</keyword>
<name>A0A4Y2KWN0_ARAVE</name>
<accession>A0A4Y2KWN0</accession>
<dbReference type="OrthoDB" id="6434373at2759"/>
<evidence type="ECO:0000313" key="2">
    <source>
        <dbReference type="Proteomes" id="UP000499080"/>
    </source>
</evidence>
<dbReference type="AlphaFoldDB" id="A0A4Y2KWN0"/>
<comment type="caution">
    <text evidence="1">The sequence shown here is derived from an EMBL/GenBank/DDBJ whole genome shotgun (WGS) entry which is preliminary data.</text>
</comment>
<dbReference type="GO" id="GO:0003676">
    <property type="term" value="F:nucleic acid binding"/>
    <property type="evidence" value="ECO:0007669"/>
    <property type="project" value="InterPro"/>
</dbReference>
<sequence>MFRTAKHVHHSPDLAASDFHLCGPLKKHLVGRNFRTLVEVQESVVRWLRGLDPDCFYAVIDRLVYRRLCGKVIFTNVLLPLSISLMS</sequence>
<reference evidence="1 2" key="1">
    <citation type="journal article" date="2019" name="Sci. Rep.">
        <title>Orb-weaving spider Araneus ventricosus genome elucidates the spidroin gene catalogue.</title>
        <authorList>
            <person name="Kono N."/>
            <person name="Nakamura H."/>
            <person name="Ohtoshi R."/>
            <person name="Moran D.A.P."/>
            <person name="Shinohara A."/>
            <person name="Yoshida Y."/>
            <person name="Fujiwara M."/>
            <person name="Mori M."/>
            <person name="Tomita M."/>
            <person name="Arakawa K."/>
        </authorList>
    </citation>
    <scope>NUCLEOTIDE SEQUENCE [LARGE SCALE GENOMIC DNA]</scope>
</reference>
<dbReference type="Gene3D" id="3.30.420.10">
    <property type="entry name" value="Ribonuclease H-like superfamily/Ribonuclease H"/>
    <property type="match status" value="1"/>
</dbReference>
<dbReference type="EMBL" id="BGPR01005088">
    <property type="protein sequence ID" value="GBN06662.1"/>
    <property type="molecule type" value="Genomic_DNA"/>
</dbReference>
<protein>
    <submittedName>
        <fullName evidence="1">Uncharacterized protein</fullName>
    </submittedName>
</protein>
<proteinExistence type="predicted"/>
<evidence type="ECO:0000313" key="1">
    <source>
        <dbReference type="EMBL" id="GBN06662.1"/>
    </source>
</evidence>
<organism evidence="1 2">
    <name type="scientific">Araneus ventricosus</name>
    <name type="common">Orbweaver spider</name>
    <name type="synonym">Epeira ventricosa</name>
    <dbReference type="NCBI Taxonomy" id="182803"/>
    <lineage>
        <taxon>Eukaryota</taxon>
        <taxon>Metazoa</taxon>
        <taxon>Ecdysozoa</taxon>
        <taxon>Arthropoda</taxon>
        <taxon>Chelicerata</taxon>
        <taxon>Arachnida</taxon>
        <taxon>Araneae</taxon>
        <taxon>Araneomorphae</taxon>
        <taxon>Entelegynae</taxon>
        <taxon>Araneoidea</taxon>
        <taxon>Araneidae</taxon>
        <taxon>Araneus</taxon>
    </lineage>
</organism>
<gene>
    <name evidence="1" type="ORF">AVEN_145662_1</name>
</gene>
<dbReference type="InterPro" id="IPR036397">
    <property type="entry name" value="RNaseH_sf"/>
</dbReference>